<proteinExistence type="predicted"/>
<keyword evidence="2" id="KW-1185">Reference proteome</keyword>
<protein>
    <submittedName>
        <fullName evidence="1">Uncharacterized protein</fullName>
    </submittedName>
</protein>
<reference evidence="1 2" key="1">
    <citation type="submission" date="2015-07" db="EMBL/GenBank/DDBJ databases">
        <title>A draft genome sequence of Mycobacterium wolinskyi.</title>
        <authorList>
            <person name="de Man T.J."/>
            <person name="Perry K.A."/>
            <person name="Coulliette A.D."/>
            <person name="Jensen B."/>
            <person name="Toney N.C."/>
            <person name="Limbago B.M."/>
            <person name="Noble-Wang J."/>
        </authorList>
    </citation>
    <scope>NUCLEOTIDE SEQUENCE [LARGE SCALE GENOMIC DNA]</scope>
    <source>
        <strain evidence="1 2">CDC_01</strain>
    </source>
</reference>
<sequence>MQVDLVNAGYEWYAFAFDRGGLVAFATSYDAVVTDPTTNLGESPVLQPLKQFGFNIYSSPGP</sequence>
<dbReference type="EMBL" id="LGTW01000009">
    <property type="protein sequence ID" value="KWX23225.1"/>
    <property type="molecule type" value="Genomic_DNA"/>
</dbReference>
<accession>A0A132PLJ5</accession>
<organism evidence="1 2">
    <name type="scientific">Mycolicibacterium wolinskyi</name>
    <dbReference type="NCBI Taxonomy" id="59750"/>
    <lineage>
        <taxon>Bacteria</taxon>
        <taxon>Bacillati</taxon>
        <taxon>Actinomycetota</taxon>
        <taxon>Actinomycetes</taxon>
        <taxon>Mycobacteriales</taxon>
        <taxon>Mycobacteriaceae</taxon>
        <taxon>Mycolicibacterium</taxon>
    </lineage>
</organism>
<name>A0A132PLJ5_9MYCO</name>
<comment type="caution">
    <text evidence="1">The sequence shown here is derived from an EMBL/GenBank/DDBJ whole genome shotgun (WGS) entry which is preliminary data.</text>
</comment>
<dbReference type="AlphaFoldDB" id="A0A132PLJ5"/>
<evidence type="ECO:0000313" key="2">
    <source>
        <dbReference type="Proteomes" id="UP000070612"/>
    </source>
</evidence>
<dbReference type="PATRIC" id="fig|59750.3.peg.7213"/>
<dbReference type="Proteomes" id="UP000070612">
    <property type="component" value="Unassembled WGS sequence"/>
</dbReference>
<gene>
    <name evidence="1" type="ORF">AFM11_15490</name>
</gene>
<evidence type="ECO:0000313" key="1">
    <source>
        <dbReference type="EMBL" id="KWX23225.1"/>
    </source>
</evidence>
<dbReference type="RefSeq" id="WP_067850247.1">
    <property type="nucleotide sequence ID" value="NZ_LGTW01000009.1"/>
</dbReference>